<gene>
    <name evidence="2" type="ORF">ACFPVY_00590</name>
</gene>
<evidence type="ECO:0000313" key="2">
    <source>
        <dbReference type="EMBL" id="MFC6095129.1"/>
    </source>
</evidence>
<evidence type="ECO:0000313" key="3">
    <source>
        <dbReference type="Proteomes" id="UP001596287"/>
    </source>
</evidence>
<feature type="transmembrane region" description="Helical" evidence="1">
    <location>
        <begin position="6"/>
        <end position="23"/>
    </location>
</feature>
<proteinExistence type="predicted"/>
<name>A0ABW1PIU4_9FLAO</name>
<reference evidence="3" key="1">
    <citation type="journal article" date="2019" name="Int. J. Syst. Evol. Microbiol.">
        <title>The Global Catalogue of Microorganisms (GCM) 10K type strain sequencing project: providing services to taxonomists for standard genome sequencing and annotation.</title>
        <authorList>
            <consortium name="The Broad Institute Genomics Platform"/>
            <consortium name="The Broad Institute Genome Sequencing Center for Infectious Disease"/>
            <person name="Wu L."/>
            <person name="Ma J."/>
        </authorList>
    </citation>
    <scope>NUCLEOTIDE SEQUENCE [LARGE SCALE GENOMIC DNA]</scope>
    <source>
        <strain evidence="3">CCUG 49679</strain>
    </source>
</reference>
<dbReference type="Proteomes" id="UP001596287">
    <property type="component" value="Unassembled WGS sequence"/>
</dbReference>
<accession>A0ABW1PIU4</accession>
<keyword evidence="3" id="KW-1185">Reference proteome</keyword>
<comment type="caution">
    <text evidence="2">The sequence shown here is derived from an EMBL/GenBank/DDBJ whole genome shotgun (WGS) entry which is preliminary data.</text>
</comment>
<dbReference type="RefSeq" id="WP_379789734.1">
    <property type="nucleotide sequence ID" value="NZ_JBHSQB010000003.1"/>
</dbReference>
<keyword evidence="1" id="KW-0812">Transmembrane</keyword>
<evidence type="ECO:0000256" key="1">
    <source>
        <dbReference type="SAM" id="Phobius"/>
    </source>
</evidence>
<keyword evidence="1" id="KW-1133">Transmembrane helix</keyword>
<sequence>MEANWFIVGIVILVALLIVIFTIRKNWREKKKLEKFLDEKDSEKK</sequence>
<organism evidence="2 3">
    <name type="scientific">Flavobacterium qiangtangense</name>
    <dbReference type="NCBI Taxonomy" id="1442595"/>
    <lineage>
        <taxon>Bacteria</taxon>
        <taxon>Pseudomonadati</taxon>
        <taxon>Bacteroidota</taxon>
        <taxon>Flavobacteriia</taxon>
        <taxon>Flavobacteriales</taxon>
        <taxon>Flavobacteriaceae</taxon>
        <taxon>Flavobacterium</taxon>
    </lineage>
</organism>
<dbReference type="EMBL" id="JBHSQB010000003">
    <property type="protein sequence ID" value="MFC6095129.1"/>
    <property type="molecule type" value="Genomic_DNA"/>
</dbReference>
<protein>
    <submittedName>
        <fullName evidence="2">FeoB-associated Cys-rich membrane protein</fullName>
    </submittedName>
</protein>
<keyword evidence="1" id="KW-0472">Membrane</keyword>